<evidence type="ECO:0000256" key="4">
    <source>
        <dbReference type="ARBA" id="ARBA00022801"/>
    </source>
</evidence>
<keyword evidence="2 10" id="KW-0547">Nucleotide-binding</keyword>
<dbReference type="PIRSF" id="PIRSF000980">
    <property type="entry name" value="RecC"/>
    <property type="match status" value="1"/>
</dbReference>
<keyword evidence="1 10" id="KW-0540">Nuclease</keyword>
<evidence type="ECO:0000256" key="5">
    <source>
        <dbReference type="ARBA" id="ARBA00022806"/>
    </source>
</evidence>
<keyword evidence="13" id="KW-1185">Reference proteome</keyword>
<dbReference type="InterPro" id="IPR027417">
    <property type="entry name" value="P-loop_NTPase"/>
</dbReference>
<keyword evidence="7 10" id="KW-0067">ATP-binding</keyword>
<dbReference type="RefSeq" id="WP_183322288.1">
    <property type="nucleotide sequence ID" value="NZ_JACHVQ010000003.1"/>
</dbReference>
<evidence type="ECO:0000256" key="8">
    <source>
        <dbReference type="ARBA" id="ARBA00023125"/>
    </source>
</evidence>
<evidence type="ECO:0000313" key="13">
    <source>
        <dbReference type="Proteomes" id="UP000559182"/>
    </source>
</evidence>
<evidence type="ECO:0000259" key="11">
    <source>
        <dbReference type="Pfam" id="PF17946"/>
    </source>
</evidence>
<dbReference type="Pfam" id="PF17946">
    <property type="entry name" value="RecC_C"/>
    <property type="match status" value="1"/>
</dbReference>
<dbReference type="Gene3D" id="1.10.10.160">
    <property type="match status" value="1"/>
</dbReference>
<evidence type="ECO:0000256" key="7">
    <source>
        <dbReference type="ARBA" id="ARBA00022840"/>
    </source>
</evidence>
<comment type="function">
    <text evidence="10">A helicase/nuclease that prepares dsDNA breaks (DSB) for recombinational DNA repair. Binds to DSBs and unwinds DNA via a highly rapid and processive ATP-dependent bidirectional helicase activity. Unwinds dsDNA until it encounters a Chi (crossover hotspot instigator) sequence from the 3' direction. Cuts ssDNA a few nucleotides 3' to the Chi site. The properties and activities of the enzyme are changed at Chi. The Chi-altered holoenzyme produces a long 3'-ssDNA overhang and facilitates RecA-binding to the ssDNA for homologous DNA recombination and repair. Holoenzyme degrades any linearized DNA that is unable to undergo homologous recombination. In the holoenzyme this subunit recognizes the wild-type Chi sequence, and when added to isolated RecB increases its ATP-dependent helicase processivity.</text>
</comment>
<accession>A0A839NC67</accession>
<dbReference type="GO" id="GO:0005524">
    <property type="term" value="F:ATP binding"/>
    <property type="evidence" value="ECO:0007669"/>
    <property type="project" value="UniProtKB-UniRule"/>
</dbReference>
<reference evidence="12 13" key="1">
    <citation type="submission" date="2020-08" db="EMBL/GenBank/DDBJ databases">
        <title>Sequencing the genomes of 1000 actinobacteria strains.</title>
        <authorList>
            <person name="Klenk H.-P."/>
        </authorList>
    </citation>
    <scope>NUCLEOTIDE SEQUENCE [LARGE SCALE GENOMIC DNA]</scope>
    <source>
        <strain evidence="12 13">DSM 105369</strain>
    </source>
</reference>
<evidence type="ECO:0000256" key="9">
    <source>
        <dbReference type="ARBA" id="ARBA00023204"/>
    </source>
</evidence>
<dbReference type="Gene3D" id="3.40.50.10930">
    <property type="match status" value="1"/>
</dbReference>
<keyword evidence="3 10" id="KW-0227">DNA damage</keyword>
<dbReference type="GO" id="GO:0009338">
    <property type="term" value="C:exodeoxyribonuclease V complex"/>
    <property type="evidence" value="ECO:0007669"/>
    <property type="project" value="InterPro"/>
</dbReference>
<dbReference type="GO" id="GO:0003678">
    <property type="term" value="F:DNA helicase activity"/>
    <property type="evidence" value="ECO:0007669"/>
    <property type="project" value="UniProtKB-UniRule"/>
</dbReference>
<sequence length="1129" mass="123851">MTLILHRAERTDALADGLARLLSDPLDDPFVQELVIVPTRGVERWLAQSLSHRLGVGPRGGDGICAGVRFVAPRSLVALLTGRERDDPWQPDRLVWPLLAEIDAHLDEPWCRTLAHHLGHGETDELGRHRAGRRYAVAHRVARLFASYAVQRPTVLTAWSAGELTDGTGARLKDDLAWQAQLWRLLVERVGDPPPAQRHARTVAALRAGDDPAPDAALPPRISFFGHTRMPVTELELIEALAAHREVHLWLPQPSDVLWTQLAAVLDQRVVRRTDDASAELVHHPLLASLGRDARELQRALPRGDEDAPLRSVAPEPSSVLGWLQHDIHLNSLPDNEVRSQRLVGAGDRSVQVHACHGAARQVEVLREVLTGMLQDDPTLEPRDMLVMCPDIESYVPLIQAAFGLSDGGDGGAAVGGHPAHRLRVKLADRSLARTNPLFEIASDLVDFSAGRLRASDLRAFLGREPVRRRFRFDEEDLERIATWIDDAEIRWGMDGAQRSLFGLQGLAQNTWRFGLRRLLLGVTMSPAGGASVGDVLPVDGVESAGVDLVGRFAELLDRVDAAMSALRDATSSADWMSGLLDGVGGVSEVTRENLWQQAQFDRELESVRTMAAQDTTLRVADVRELLRARLEGRATRANFRTGTLTVCTMMPMRSVPHRVICLLGLDDGVFPRTSGVDGDDVLARAPLTGERDARSEDRQLLLDAVLAATDRLVVTYTGAGEHTGAERPPAAPLGELIDAVRRTACWPEDRDVVVRHPLQPFDARNLVPRELDTPEPFSFDRTALVGARAARHRVPRRSRVVTAPLPPLPRGDVSFADLARFFEDPVKAFVRDRLDVALPFDEDEPGDAIPIELDGLQKWKIGDRALSASLVGTGPDDITRMERLRGGIPPGTLGDEVLQDTIKHVGMLRAPIVELLRRETGSVDVDVQLLDGRRLTGTIGDLRGDVHLLLTYSALGAKQRLQSWLALLALIAGHPGRPWQGAAAGWLRGGKRRQAGYYLAGGLDQQTALRHLSDLVDVYDRGMRGPIPLPLKTSLAYADRLRQRPGHETSAFFAAKQEWEGRGYGQEHFAGEGEAAAPCLVYGEALPLTELLAERPEGDEAWNGASSRLGQYALRVWGPLLENQGAQT</sequence>
<dbReference type="Gene3D" id="3.40.50.300">
    <property type="entry name" value="P-loop containing nucleotide triphosphate hydrolases"/>
    <property type="match status" value="2"/>
</dbReference>
<dbReference type="SUPFAM" id="SSF52980">
    <property type="entry name" value="Restriction endonuclease-like"/>
    <property type="match status" value="1"/>
</dbReference>
<name>A0A839NC67_9MICO</name>
<dbReference type="GO" id="GO:0003677">
    <property type="term" value="F:DNA binding"/>
    <property type="evidence" value="ECO:0007669"/>
    <property type="project" value="UniProtKB-UniRule"/>
</dbReference>
<gene>
    <name evidence="10" type="primary">recC</name>
    <name evidence="12" type="ORF">FHU39_003894</name>
</gene>
<dbReference type="Proteomes" id="UP000559182">
    <property type="component" value="Unassembled WGS sequence"/>
</dbReference>
<keyword evidence="5 10" id="KW-0347">Helicase</keyword>
<evidence type="ECO:0000256" key="6">
    <source>
        <dbReference type="ARBA" id="ARBA00022839"/>
    </source>
</evidence>
<dbReference type="InterPro" id="IPR041500">
    <property type="entry name" value="RecC_C"/>
</dbReference>
<protein>
    <recommendedName>
        <fullName evidence="10">RecBCD enzyme subunit RecC</fullName>
    </recommendedName>
    <alternativeName>
        <fullName evidence="10">Exonuclease V subunit RecC</fullName>
        <shortName evidence="10">ExoV subunit RecC</shortName>
    </alternativeName>
    <alternativeName>
        <fullName evidence="10">Helicase/nuclease RecBCD subunit RecC</fullName>
    </alternativeName>
</protein>
<dbReference type="GO" id="GO:0000724">
    <property type="term" value="P:double-strand break repair via homologous recombination"/>
    <property type="evidence" value="ECO:0007669"/>
    <property type="project" value="UniProtKB-UniRule"/>
</dbReference>
<dbReference type="HAMAP" id="MF_01486">
    <property type="entry name" value="RecC"/>
    <property type="match status" value="1"/>
</dbReference>
<feature type="domain" description="RecC C-terminal" evidence="11">
    <location>
        <begin position="813"/>
        <end position="1041"/>
    </location>
</feature>
<proteinExistence type="inferred from homology"/>
<dbReference type="InterPro" id="IPR013986">
    <property type="entry name" value="DExx_box_DNA_helicase_dom_sf"/>
</dbReference>
<evidence type="ECO:0000256" key="2">
    <source>
        <dbReference type="ARBA" id="ARBA00022741"/>
    </source>
</evidence>
<dbReference type="InterPro" id="IPR006697">
    <property type="entry name" value="RecC"/>
</dbReference>
<keyword evidence="4 10" id="KW-0378">Hydrolase</keyword>
<dbReference type="SUPFAM" id="SSF52540">
    <property type="entry name" value="P-loop containing nucleoside triphosphate hydrolases"/>
    <property type="match status" value="2"/>
</dbReference>
<dbReference type="PANTHER" id="PTHR30591">
    <property type="entry name" value="RECBCD ENZYME SUBUNIT RECC"/>
    <property type="match status" value="1"/>
</dbReference>
<comment type="miscellaneous">
    <text evidence="10">In the RecBCD complex, RecB has a slow 3'-5' helicase, an exonuclease activity and loads RecA onto ssDNA, RecD has a fast 5'-3' helicase activity, while RecC stimulates the ATPase and processivity of the RecB helicase and contributes to recognition of the Chi site.</text>
</comment>
<evidence type="ECO:0000256" key="3">
    <source>
        <dbReference type="ARBA" id="ARBA00022763"/>
    </source>
</evidence>
<evidence type="ECO:0000313" key="12">
    <source>
        <dbReference type="EMBL" id="MBB2893863.1"/>
    </source>
</evidence>
<comment type="subunit">
    <text evidence="10">Heterotrimer of RecB, RecC and RecD. All subunits contribute to DNA-binding.</text>
</comment>
<keyword evidence="6 10" id="KW-0269">Exonuclease</keyword>
<dbReference type="PANTHER" id="PTHR30591:SF1">
    <property type="entry name" value="RECBCD ENZYME SUBUNIT RECC"/>
    <property type="match status" value="1"/>
</dbReference>
<keyword evidence="8 10" id="KW-0238">DNA-binding</keyword>
<evidence type="ECO:0000256" key="1">
    <source>
        <dbReference type="ARBA" id="ARBA00022722"/>
    </source>
</evidence>
<dbReference type="Pfam" id="PF04257">
    <property type="entry name" value="Exonuc_V_gamma"/>
    <property type="match status" value="1"/>
</dbReference>
<evidence type="ECO:0000256" key="10">
    <source>
        <dbReference type="HAMAP-Rule" id="MF_01486"/>
    </source>
</evidence>
<dbReference type="AlphaFoldDB" id="A0A839NC67"/>
<keyword evidence="9 10" id="KW-0234">DNA repair</keyword>
<dbReference type="EMBL" id="JACHVQ010000003">
    <property type="protein sequence ID" value="MBB2893863.1"/>
    <property type="molecule type" value="Genomic_DNA"/>
</dbReference>
<comment type="caution">
    <text evidence="12">The sequence shown here is derived from an EMBL/GenBank/DDBJ whole genome shotgun (WGS) entry which is preliminary data.</text>
</comment>
<dbReference type="InterPro" id="IPR011335">
    <property type="entry name" value="Restrct_endonuc-II-like"/>
</dbReference>
<organism evidence="12 13">
    <name type="scientific">Flexivirga oryzae</name>
    <dbReference type="NCBI Taxonomy" id="1794944"/>
    <lineage>
        <taxon>Bacteria</taxon>
        <taxon>Bacillati</taxon>
        <taxon>Actinomycetota</taxon>
        <taxon>Actinomycetes</taxon>
        <taxon>Micrococcales</taxon>
        <taxon>Dermacoccaceae</taxon>
        <taxon>Flexivirga</taxon>
    </lineage>
</organism>
<dbReference type="NCBIfam" id="TIGR01450">
    <property type="entry name" value="recC"/>
    <property type="match status" value="1"/>
</dbReference>
<dbReference type="GO" id="GO:0008854">
    <property type="term" value="F:exodeoxyribonuclease V activity"/>
    <property type="evidence" value="ECO:0007669"/>
    <property type="project" value="InterPro"/>
</dbReference>
<comment type="similarity">
    <text evidence="10">Belongs to the RecC family.</text>
</comment>